<evidence type="ECO:0000313" key="4">
    <source>
        <dbReference type="EMBL" id="TQM14093.1"/>
    </source>
</evidence>
<dbReference type="SMART" id="SM00460">
    <property type="entry name" value="TGc"/>
    <property type="match status" value="1"/>
</dbReference>
<dbReference type="OrthoDB" id="9804023at2"/>
<keyword evidence="2" id="KW-1133">Transmembrane helix</keyword>
<dbReference type="InterPro" id="IPR002931">
    <property type="entry name" value="Transglutaminase-like"/>
</dbReference>
<feature type="region of interest" description="Disordered" evidence="1">
    <location>
        <begin position="759"/>
        <end position="781"/>
    </location>
</feature>
<dbReference type="EMBL" id="VFPA01000001">
    <property type="protein sequence ID" value="TQM14093.1"/>
    <property type="molecule type" value="Genomic_DNA"/>
</dbReference>
<feature type="compositionally biased region" description="Low complexity" evidence="1">
    <location>
        <begin position="585"/>
        <end position="613"/>
    </location>
</feature>
<dbReference type="InterPro" id="IPR025403">
    <property type="entry name" value="TgpA-like_C"/>
</dbReference>
<dbReference type="PANTHER" id="PTHR42736:SF1">
    <property type="entry name" value="PROTEIN-GLUTAMINE GAMMA-GLUTAMYLTRANSFERASE"/>
    <property type="match status" value="1"/>
</dbReference>
<keyword evidence="4" id="KW-0645">Protease</keyword>
<feature type="transmembrane region" description="Helical" evidence="2">
    <location>
        <begin position="232"/>
        <end position="254"/>
    </location>
</feature>
<feature type="transmembrane region" description="Helical" evidence="2">
    <location>
        <begin position="620"/>
        <end position="639"/>
    </location>
</feature>
<organism evidence="4 5">
    <name type="scientific">Pseudonocardia kunmingensis</name>
    <dbReference type="NCBI Taxonomy" id="630975"/>
    <lineage>
        <taxon>Bacteria</taxon>
        <taxon>Bacillati</taxon>
        <taxon>Actinomycetota</taxon>
        <taxon>Actinomycetes</taxon>
        <taxon>Pseudonocardiales</taxon>
        <taxon>Pseudonocardiaceae</taxon>
        <taxon>Pseudonocardia</taxon>
    </lineage>
</organism>
<protein>
    <submittedName>
        <fullName evidence="4">Transglutaminase-like putative cysteine protease</fullName>
    </submittedName>
</protein>
<gene>
    <name evidence="4" type="ORF">FB558_0851</name>
</gene>
<dbReference type="InterPro" id="IPR052901">
    <property type="entry name" value="Bact_TGase-like"/>
</dbReference>
<evidence type="ECO:0000256" key="1">
    <source>
        <dbReference type="SAM" id="MobiDB-lite"/>
    </source>
</evidence>
<feature type="transmembrane region" description="Helical" evidence="2">
    <location>
        <begin position="156"/>
        <end position="175"/>
    </location>
</feature>
<feature type="transmembrane region" description="Helical" evidence="2">
    <location>
        <begin position="69"/>
        <end position="89"/>
    </location>
</feature>
<keyword evidence="4" id="KW-0378">Hydrolase</keyword>
<evidence type="ECO:0000313" key="5">
    <source>
        <dbReference type="Proteomes" id="UP000315677"/>
    </source>
</evidence>
<sequence length="781" mass="80299">MTRSASPQRTRRDSRTPAVEVPRPRTPAPTPPEPEPEPPARPAVPWAASLAAGAAVLLAGAPVSSVVQGSAWILHAVAAVAAVVAAGLLAHRAGPVVAALAQAVAVVAVLTVSFGDGALLGFLPGPATFGRFGELLAGAGQQIDASTAPVAATPEIHFLVTAAFGLLALGVHLAAVVSVAPAAAGVPLLAVFAVPAALADQLLPWWTIVGAAAGFGLLLVAAGGMRGRLPGGAALVAVAVVLALGVGVATPFIGTAGRFAGGGSSGPAAGSIGLTPFTALRGQLDQAAPVDLFEVSGLTRPAYLRALTLQQYVPDSGWQATRPAPGIPLPGPVQQLPAVPGEFVDVEITNLSFRDYWLPLYGEVLDVTGVPGDEWLYDVGTGTGYTGRPREEDSWHQRAVLPMPTMQELRASQGIEGVGLEYLDTTGVDPRVGQIASEVVGGAGPGFDRAFAIQNWFAGPGSQFTYSLQTAPGGGDDALVEFLTVGRTGYCEQFASAMAVMLRTVGVPARVAVGFTAGSDRGDHRTITTADAHAWVEAWFPRIGWTAFDPTPLDDGRAIDPPYVQEAQAELAGNEVEPAEEAPVPEELPGEAQQPEPSSPQPQSQEPASPAPSTGLGIPLWPFGAALVVVLATLVPALVRSRDRRRRLSAVAAGGPDAAGAGWDELLAESADRGADSPPSDTVRAAARRLVREHRLDPDAQQALRDVVGAVEASWYGGTHPAPGRLDEPVRTVAAGIAAGSALSLRGRLLPRSVVQRARARAQARGGATPERERAEVVSQR</sequence>
<dbReference type="Gene3D" id="3.10.620.30">
    <property type="match status" value="1"/>
</dbReference>
<proteinExistence type="predicted"/>
<dbReference type="SUPFAM" id="SSF54001">
    <property type="entry name" value="Cysteine proteinases"/>
    <property type="match status" value="1"/>
</dbReference>
<feature type="domain" description="Transglutaminase-like" evidence="3">
    <location>
        <begin position="483"/>
        <end position="552"/>
    </location>
</feature>
<feature type="transmembrane region" description="Helical" evidence="2">
    <location>
        <begin position="43"/>
        <end position="63"/>
    </location>
</feature>
<dbReference type="InterPro" id="IPR038765">
    <property type="entry name" value="Papain-like_cys_pep_sf"/>
</dbReference>
<dbReference type="RefSeq" id="WP_142048268.1">
    <property type="nucleotide sequence ID" value="NZ_VFPA01000001.1"/>
</dbReference>
<dbReference type="Pfam" id="PF11992">
    <property type="entry name" value="TgpA_N"/>
    <property type="match status" value="1"/>
</dbReference>
<dbReference type="PANTHER" id="PTHR42736">
    <property type="entry name" value="PROTEIN-GLUTAMINE GAMMA-GLUTAMYLTRANSFERASE"/>
    <property type="match status" value="1"/>
</dbReference>
<evidence type="ECO:0000259" key="3">
    <source>
        <dbReference type="SMART" id="SM00460"/>
    </source>
</evidence>
<name>A0A543DXP0_9PSEU</name>
<accession>A0A543DXP0</accession>
<feature type="region of interest" description="Disordered" evidence="1">
    <location>
        <begin position="1"/>
        <end position="43"/>
    </location>
</feature>
<feature type="region of interest" description="Disordered" evidence="1">
    <location>
        <begin position="570"/>
        <end position="613"/>
    </location>
</feature>
<feature type="compositionally biased region" description="Basic and acidic residues" evidence="1">
    <location>
        <begin position="770"/>
        <end position="781"/>
    </location>
</feature>
<dbReference type="Pfam" id="PF01841">
    <property type="entry name" value="Transglut_core"/>
    <property type="match status" value="1"/>
</dbReference>
<dbReference type="GO" id="GO:0006508">
    <property type="term" value="P:proteolysis"/>
    <property type="evidence" value="ECO:0007669"/>
    <property type="project" value="UniProtKB-KW"/>
</dbReference>
<dbReference type="Pfam" id="PF13559">
    <property type="entry name" value="DUF4129"/>
    <property type="match status" value="1"/>
</dbReference>
<dbReference type="InterPro" id="IPR021878">
    <property type="entry name" value="TgpA_N"/>
</dbReference>
<keyword evidence="2" id="KW-0472">Membrane</keyword>
<dbReference type="AlphaFoldDB" id="A0A543DXP0"/>
<keyword evidence="2" id="KW-0812">Transmembrane</keyword>
<keyword evidence="5" id="KW-1185">Reference proteome</keyword>
<comment type="caution">
    <text evidence="4">The sequence shown here is derived from an EMBL/GenBank/DDBJ whole genome shotgun (WGS) entry which is preliminary data.</text>
</comment>
<feature type="compositionally biased region" description="Pro residues" evidence="1">
    <location>
        <begin position="24"/>
        <end position="42"/>
    </location>
</feature>
<feature type="transmembrane region" description="Helical" evidence="2">
    <location>
        <begin position="96"/>
        <end position="115"/>
    </location>
</feature>
<feature type="transmembrane region" description="Helical" evidence="2">
    <location>
        <begin position="182"/>
        <end position="199"/>
    </location>
</feature>
<reference evidence="4 5" key="1">
    <citation type="submission" date="2019-06" db="EMBL/GenBank/DDBJ databases">
        <title>Sequencing the genomes of 1000 actinobacteria strains.</title>
        <authorList>
            <person name="Klenk H.-P."/>
        </authorList>
    </citation>
    <scope>NUCLEOTIDE SEQUENCE [LARGE SCALE GENOMIC DNA]</scope>
    <source>
        <strain evidence="4 5">DSM 45301</strain>
    </source>
</reference>
<dbReference type="Proteomes" id="UP000315677">
    <property type="component" value="Unassembled WGS sequence"/>
</dbReference>
<evidence type="ECO:0000256" key="2">
    <source>
        <dbReference type="SAM" id="Phobius"/>
    </source>
</evidence>
<feature type="transmembrane region" description="Helical" evidence="2">
    <location>
        <begin position="205"/>
        <end position="225"/>
    </location>
</feature>
<dbReference type="GO" id="GO:0008233">
    <property type="term" value="F:peptidase activity"/>
    <property type="evidence" value="ECO:0007669"/>
    <property type="project" value="UniProtKB-KW"/>
</dbReference>